<reference evidence="5 6" key="1">
    <citation type="submission" date="2018-08" db="EMBL/GenBank/DDBJ databases">
        <title>Sequencing the genomes of 1000 actinobacteria strains.</title>
        <authorList>
            <person name="Klenk H.-P."/>
        </authorList>
    </citation>
    <scope>NUCLEOTIDE SEQUENCE [LARGE SCALE GENOMIC DNA]</scope>
    <source>
        <strain evidence="5 6">DSM 22891</strain>
    </source>
</reference>
<dbReference type="PIRSF" id="PIRSF006779">
    <property type="entry name" value="UCP006779"/>
    <property type="match status" value="1"/>
</dbReference>
<accession>A0A3D9V5I1</accession>
<dbReference type="Pfam" id="PF01887">
    <property type="entry name" value="SAM_HAT_N"/>
    <property type="match status" value="1"/>
</dbReference>
<sequence>MPDLIALLTDYGTRDGFAAVCHGVIAQAAPEARVIDISHDVPPQDVRHGARVLARVVPYFPPAIYLAVVDPGVGTARRGLALRAGHSLLVGPDNGLLIPAARALGGVTEAYALTNVALWLPDVDRTFHGRDVFAPVAAYLARGGPLKEVGEPVDVDSLAQLPTPLCQVTGDAVTCEVTYVDRYGNVQLAGGESEVELVRDWAGQGRIGVEAGEVQDDATVASTFGDVADGELLVYQDSDGRLALAVNNGDAARRLRAVPGDLVTLRPVEAR</sequence>
<dbReference type="PANTHER" id="PTHR35092">
    <property type="entry name" value="CHLORINASE MJ1651"/>
    <property type="match status" value="1"/>
</dbReference>
<dbReference type="Gene3D" id="2.40.30.90">
    <property type="entry name" value="Bacterial fluorinating enzyme like"/>
    <property type="match status" value="1"/>
</dbReference>
<dbReference type="InterPro" id="IPR046470">
    <property type="entry name" value="SAM_HAT_C"/>
</dbReference>
<comment type="caution">
    <text evidence="5">The sequence shown here is derived from an EMBL/GenBank/DDBJ whole genome shotgun (WGS) entry which is preliminary data.</text>
</comment>
<dbReference type="InterPro" id="IPR002747">
    <property type="entry name" value="SAM_OH_AdoTrfase"/>
</dbReference>
<evidence type="ECO:0000256" key="1">
    <source>
        <dbReference type="ARBA" id="ARBA00022691"/>
    </source>
</evidence>
<evidence type="ECO:0000259" key="3">
    <source>
        <dbReference type="Pfam" id="PF01887"/>
    </source>
</evidence>
<dbReference type="PANTHER" id="PTHR35092:SF1">
    <property type="entry name" value="CHLORINASE MJ1651"/>
    <property type="match status" value="1"/>
</dbReference>
<dbReference type="InterPro" id="IPR023227">
    <property type="entry name" value="SAM_OH_AdoTrfase_C_sf"/>
</dbReference>
<dbReference type="EMBL" id="QTUC01000001">
    <property type="protein sequence ID" value="REF37018.1"/>
    <property type="molecule type" value="Genomic_DNA"/>
</dbReference>
<protein>
    <recommendedName>
        <fullName evidence="7">SAM-dependent chlorinase/fluorinase</fullName>
    </recommendedName>
</protein>
<evidence type="ECO:0000313" key="6">
    <source>
        <dbReference type="Proteomes" id="UP000256485"/>
    </source>
</evidence>
<name>A0A3D9V5I1_THECX</name>
<dbReference type="AlphaFoldDB" id="A0A3D9V5I1"/>
<dbReference type="OrthoDB" id="9792195at2"/>
<evidence type="ECO:0000259" key="4">
    <source>
        <dbReference type="Pfam" id="PF20257"/>
    </source>
</evidence>
<feature type="domain" description="S-adenosyl-l-methionine hydroxide adenosyltransferase C-terminal" evidence="4">
    <location>
        <begin position="175"/>
        <end position="263"/>
    </location>
</feature>
<keyword evidence="1" id="KW-0949">S-adenosyl-L-methionine</keyword>
<dbReference type="Gene3D" id="3.40.50.10790">
    <property type="entry name" value="S-adenosyl-l-methionine hydroxide adenosyltransferase, N-terminal"/>
    <property type="match status" value="1"/>
</dbReference>
<dbReference type="Pfam" id="PF20257">
    <property type="entry name" value="SAM_HAT_C"/>
    <property type="match status" value="1"/>
</dbReference>
<feature type="domain" description="S-adenosyl-l-methionine hydroxide adenosyltransferase N-terminal" evidence="3">
    <location>
        <begin position="5"/>
        <end position="150"/>
    </location>
</feature>
<dbReference type="RefSeq" id="WP_115850555.1">
    <property type="nucleotide sequence ID" value="NZ_QTUC01000001.1"/>
</dbReference>
<comment type="similarity">
    <text evidence="2">Belongs to the SAM hydrolase / SAM-dependent halogenase family.</text>
</comment>
<gene>
    <name evidence="5" type="ORF">DFJ64_2454</name>
</gene>
<proteinExistence type="inferred from homology"/>
<dbReference type="InterPro" id="IPR023228">
    <property type="entry name" value="SAM_OH_AdoTrfase_N_sf"/>
</dbReference>
<keyword evidence="6" id="KW-1185">Reference proteome</keyword>
<dbReference type="SUPFAM" id="SSF101852">
    <property type="entry name" value="Bacterial fluorinating enzyme, C-terminal domain"/>
    <property type="match status" value="1"/>
</dbReference>
<dbReference type="InterPro" id="IPR046469">
    <property type="entry name" value="SAM_HAT_N"/>
</dbReference>
<evidence type="ECO:0000313" key="5">
    <source>
        <dbReference type="EMBL" id="REF37018.1"/>
    </source>
</evidence>
<dbReference type="SUPFAM" id="SSF102522">
    <property type="entry name" value="Bacterial fluorinating enzyme, N-terminal domain"/>
    <property type="match status" value="1"/>
</dbReference>
<evidence type="ECO:0008006" key="7">
    <source>
        <dbReference type="Google" id="ProtNLM"/>
    </source>
</evidence>
<dbReference type="Proteomes" id="UP000256485">
    <property type="component" value="Unassembled WGS sequence"/>
</dbReference>
<organism evidence="5 6">
    <name type="scientific">Thermasporomyces composti</name>
    <dbReference type="NCBI Taxonomy" id="696763"/>
    <lineage>
        <taxon>Bacteria</taxon>
        <taxon>Bacillati</taxon>
        <taxon>Actinomycetota</taxon>
        <taxon>Actinomycetes</taxon>
        <taxon>Propionibacteriales</taxon>
        <taxon>Nocardioidaceae</taxon>
        <taxon>Thermasporomyces</taxon>
    </lineage>
</organism>
<evidence type="ECO:0000256" key="2">
    <source>
        <dbReference type="ARBA" id="ARBA00024035"/>
    </source>
</evidence>